<dbReference type="SUPFAM" id="SSF54506">
    <property type="entry name" value="Diaminopimelate epimerase-like"/>
    <property type="match status" value="1"/>
</dbReference>
<dbReference type="Gene3D" id="3.10.310.10">
    <property type="entry name" value="Diaminopimelate Epimerase, Chain A, domain 1"/>
    <property type="match status" value="1"/>
</dbReference>
<name>A0ABT8T8A4_9HYPH</name>
<keyword evidence="2" id="KW-1185">Reference proteome</keyword>
<protein>
    <submittedName>
        <fullName evidence="1">Uncharacterized protein</fullName>
    </submittedName>
</protein>
<reference evidence="1" key="1">
    <citation type="journal article" date="2015" name="Int. J. Syst. Evol. Microbiol.">
        <title>Rhizobium oryzicola sp. nov., potential plant-growth-promoting endophytic bacteria isolated from rice roots.</title>
        <authorList>
            <person name="Zhang X.X."/>
            <person name="Gao J.S."/>
            <person name="Cao Y.H."/>
            <person name="Sheirdil R.A."/>
            <person name="Wang X.C."/>
            <person name="Zhang L."/>
        </authorList>
    </citation>
    <scope>NUCLEOTIDE SEQUENCE</scope>
    <source>
        <strain evidence="1">05753</strain>
    </source>
</reference>
<dbReference type="RefSeq" id="WP_302079726.1">
    <property type="nucleotide sequence ID" value="NZ_JAUKWQ010000015.1"/>
</dbReference>
<evidence type="ECO:0000313" key="2">
    <source>
        <dbReference type="Proteomes" id="UP001169006"/>
    </source>
</evidence>
<evidence type="ECO:0000313" key="1">
    <source>
        <dbReference type="EMBL" id="MDO1585442.1"/>
    </source>
</evidence>
<organism evidence="1 2">
    <name type="scientific">Rhizobium oryzicola</name>
    <dbReference type="NCBI Taxonomy" id="1232668"/>
    <lineage>
        <taxon>Bacteria</taxon>
        <taxon>Pseudomonadati</taxon>
        <taxon>Pseudomonadota</taxon>
        <taxon>Alphaproteobacteria</taxon>
        <taxon>Hyphomicrobiales</taxon>
        <taxon>Rhizobiaceae</taxon>
        <taxon>Rhizobium/Agrobacterium group</taxon>
        <taxon>Rhizobium</taxon>
    </lineage>
</organism>
<dbReference type="Proteomes" id="UP001169006">
    <property type="component" value="Unassembled WGS sequence"/>
</dbReference>
<proteinExistence type="predicted"/>
<comment type="caution">
    <text evidence="1">The sequence shown here is derived from an EMBL/GenBank/DDBJ whole genome shotgun (WGS) entry which is preliminary data.</text>
</comment>
<accession>A0ABT8T8A4</accession>
<sequence>MGFNFAKIHANGDDFVIVDLRCQAVDIDRAVVAGMGDWNQVIGINQLAVVERPPLFPHLTNVHSVRLVSRSKIRLRIGSAVATFRLDLAPAHVERSSTVFGTAFWISMLRSKAMANLSSLSGCRVDKFSCPAL</sequence>
<gene>
    <name evidence="1" type="ORF">Q2T52_25410</name>
</gene>
<dbReference type="EMBL" id="JAUKWQ010000015">
    <property type="protein sequence ID" value="MDO1585442.1"/>
    <property type="molecule type" value="Genomic_DNA"/>
</dbReference>
<reference evidence="1" key="2">
    <citation type="submission" date="2023-07" db="EMBL/GenBank/DDBJ databases">
        <authorList>
            <person name="Sun H."/>
        </authorList>
    </citation>
    <scope>NUCLEOTIDE SEQUENCE</scope>
    <source>
        <strain evidence="1">05753</strain>
    </source>
</reference>